<dbReference type="Gene3D" id="3.90.1150.10">
    <property type="entry name" value="Aspartate Aminotransferase, domain 1"/>
    <property type="match status" value="1"/>
</dbReference>
<feature type="domain" description="C2" evidence="5">
    <location>
        <begin position="353"/>
        <end position="482"/>
    </location>
</feature>
<evidence type="ECO:0000313" key="6">
    <source>
        <dbReference type="EMBL" id="KAK8588896.1"/>
    </source>
</evidence>
<dbReference type="PANTHER" id="PTHR48097:SF9">
    <property type="entry name" value="L-THREONINE ALDOLASE"/>
    <property type="match status" value="1"/>
</dbReference>
<comment type="cofactor">
    <cofactor evidence="1">
        <name>pyridoxal 5'-phosphate</name>
        <dbReference type="ChEBI" id="CHEBI:597326"/>
    </cofactor>
</comment>
<dbReference type="InterPro" id="IPR001597">
    <property type="entry name" value="ArAA_b-elim_lyase/Thr_aldolase"/>
</dbReference>
<protein>
    <recommendedName>
        <fullName evidence="5">C2 domain-containing protein</fullName>
    </recommendedName>
</protein>
<evidence type="ECO:0000256" key="2">
    <source>
        <dbReference type="ARBA" id="ARBA00006966"/>
    </source>
</evidence>
<reference evidence="6 7" key="1">
    <citation type="journal article" date="2024" name="G3 (Bethesda)">
        <title>Genome assembly of Hibiscus sabdariffa L. provides insights into metabolisms of medicinal natural products.</title>
        <authorList>
            <person name="Kim T."/>
        </authorList>
    </citation>
    <scope>NUCLEOTIDE SEQUENCE [LARGE SCALE GENOMIC DNA]</scope>
    <source>
        <strain evidence="6">TK-2024</strain>
        <tissue evidence="6">Old leaves</tissue>
    </source>
</reference>
<dbReference type="InterPro" id="IPR015421">
    <property type="entry name" value="PyrdxlP-dep_Trfase_major"/>
</dbReference>
<evidence type="ECO:0000313" key="7">
    <source>
        <dbReference type="Proteomes" id="UP001472677"/>
    </source>
</evidence>
<dbReference type="SMART" id="SM00239">
    <property type="entry name" value="C2"/>
    <property type="match status" value="1"/>
</dbReference>
<gene>
    <name evidence="6" type="ORF">V6N12_023308</name>
</gene>
<dbReference type="EMBL" id="JBBPBM010000004">
    <property type="protein sequence ID" value="KAK8588896.1"/>
    <property type="molecule type" value="Genomic_DNA"/>
</dbReference>
<dbReference type="Pfam" id="PF00168">
    <property type="entry name" value="C2"/>
    <property type="match status" value="1"/>
</dbReference>
<comment type="caution">
    <text evidence="6">The sequence shown here is derived from an EMBL/GenBank/DDBJ whole genome shotgun (WGS) entry which is preliminary data.</text>
</comment>
<keyword evidence="7" id="KW-1185">Reference proteome</keyword>
<dbReference type="NCBIfam" id="NF041359">
    <property type="entry name" value="GntG_guanitoxin"/>
    <property type="match status" value="1"/>
</dbReference>
<dbReference type="SUPFAM" id="SSF49562">
    <property type="entry name" value="C2 domain (Calcium/lipid-binding domain, CaLB)"/>
    <property type="match status" value="1"/>
</dbReference>
<dbReference type="NCBIfam" id="NF007825">
    <property type="entry name" value="PRK10534.1"/>
    <property type="match status" value="1"/>
</dbReference>
<feature type="region of interest" description="Disordered" evidence="4">
    <location>
        <begin position="622"/>
        <end position="655"/>
    </location>
</feature>
<name>A0ABR2FXC8_9ROSI</name>
<dbReference type="CDD" id="cd06502">
    <property type="entry name" value="TA_like"/>
    <property type="match status" value="1"/>
</dbReference>
<dbReference type="Gene3D" id="2.60.40.150">
    <property type="entry name" value="C2 domain"/>
    <property type="match status" value="1"/>
</dbReference>
<feature type="compositionally biased region" description="Basic residues" evidence="4">
    <location>
        <begin position="635"/>
        <end position="644"/>
    </location>
</feature>
<proteinExistence type="inferred from homology"/>
<feature type="compositionally biased region" description="Basic and acidic residues" evidence="4">
    <location>
        <begin position="560"/>
        <end position="577"/>
    </location>
</feature>
<dbReference type="Pfam" id="PF01212">
    <property type="entry name" value="Beta_elim_lyase"/>
    <property type="match status" value="1"/>
</dbReference>
<dbReference type="InterPro" id="IPR015422">
    <property type="entry name" value="PyrdxlP-dep_Trfase_small"/>
</dbReference>
<accession>A0ABR2FXC8</accession>
<dbReference type="Proteomes" id="UP001472677">
    <property type="component" value="Unassembled WGS sequence"/>
</dbReference>
<dbReference type="PROSITE" id="PS50004">
    <property type="entry name" value="C2"/>
    <property type="match status" value="1"/>
</dbReference>
<dbReference type="InterPro" id="IPR023603">
    <property type="entry name" value="Low_specificity_L-TA-like"/>
</dbReference>
<sequence length="655" mass="70035">MVTRTVDLRSDTVTKPTEAMRAAMSAAEVDDDVLGTDPTAFRLESEVARMLGKEAGLFVPSGTMSNLISVLVHCDVRGSEVILGDNSHIHIFENGGISTIGGVHPRPVKNNEDGTMDIGLIEAAIRDPRGELVYPTTRLICLENSHGNTGGRCLPVEYIDRVGELAKKHGLKLHIDGARIFNASVALGVPVNRLVQPADSVSVCLSKGLGAPVGSVIVGSKTFIVKARRLRKTLGGGMRQVGFICAAALVALQENLGKLEHDHMNAKALAEGLNQIEGLRVNLAAVETNIIFFNIVEGSKITAAELYKHLVEHGVLVMPEGPSRMRIVLHHQISSSDVQKLTSLALERLREVSPSSSPISAAESPPPKKGSFATMPSGILEITLVSAHDLPSVTKNMKTYAVVWLQHDEDNKQATNVDQAGGINPKWNHAFTFRAGGKFLNSEDAAISVEVCAAAWDKDATIGYVDIPLRDILEMPSSVVTDASGTASFKLHRPKGKSQGVLKIEVSLKLSNKEHSGSIVNGSSLCNSDIGPSASVVAAAIANGLYTPPVNNETPSEESEQIKEWTKKEREKAAAERRPIVGSIVGAPFHNRKVSRARSTKGRKGDGKKLFSCLGCEIAITCGSGGNGGDEGSRRRNRRRHRGSNKVCNLSSVDD</sequence>
<feature type="compositionally biased region" description="Polar residues" evidence="4">
    <location>
        <begin position="646"/>
        <end position="655"/>
    </location>
</feature>
<evidence type="ECO:0000259" key="5">
    <source>
        <dbReference type="PROSITE" id="PS50004"/>
    </source>
</evidence>
<dbReference type="InterPro" id="IPR035892">
    <property type="entry name" value="C2_domain_sf"/>
</dbReference>
<evidence type="ECO:0000256" key="3">
    <source>
        <dbReference type="ARBA" id="ARBA00022898"/>
    </source>
</evidence>
<dbReference type="InterPro" id="IPR044750">
    <property type="entry name" value="C2_SRC2/BAP"/>
</dbReference>
<comment type="similarity">
    <text evidence="2">Belongs to the threonine aldolase family.</text>
</comment>
<dbReference type="CDD" id="cd04051">
    <property type="entry name" value="C2_SRC2_like"/>
    <property type="match status" value="1"/>
</dbReference>
<evidence type="ECO:0000256" key="4">
    <source>
        <dbReference type="SAM" id="MobiDB-lite"/>
    </source>
</evidence>
<feature type="region of interest" description="Disordered" evidence="4">
    <location>
        <begin position="549"/>
        <end position="577"/>
    </location>
</feature>
<dbReference type="SUPFAM" id="SSF53383">
    <property type="entry name" value="PLP-dependent transferases"/>
    <property type="match status" value="1"/>
</dbReference>
<dbReference type="PANTHER" id="PTHR48097">
    <property type="entry name" value="L-THREONINE ALDOLASE-RELATED"/>
    <property type="match status" value="1"/>
</dbReference>
<dbReference type="InterPro" id="IPR015424">
    <property type="entry name" value="PyrdxlP-dep_Trfase"/>
</dbReference>
<organism evidence="6 7">
    <name type="scientific">Hibiscus sabdariffa</name>
    <name type="common">roselle</name>
    <dbReference type="NCBI Taxonomy" id="183260"/>
    <lineage>
        <taxon>Eukaryota</taxon>
        <taxon>Viridiplantae</taxon>
        <taxon>Streptophyta</taxon>
        <taxon>Embryophyta</taxon>
        <taxon>Tracheophyta</taxon>
        <taxon>Spermatophyta</taxon>
        <taxon>Magnoliopsida</taxon>
        <taxon>eudicotyledons</taxon>
        <taxon>Gunneridae</taxon>
        <taxon>Pentapetalae</taxon>
        <taxon>rosids</taxon>
        <taxon>malvids</taxon>
        <taxon>Malvales</taxon>
        <taxon>Malvaceae</taxon>
        <taxon>Malvoideae</taxon>
        <taxon>Hibiscus</taxon>
    </lineage>
</organism>
<keyword evidence="3" id="KW-0663">Pyridoxal phosphate</keyword>
<evidence type="ECO:0000256" key="1">
    <source>
        <dbReference type="ARBA" id="ARBA00001933"/>
    </source>
</evidence>
<dbReference type="Gene3D" id="3.40.640.10">
    <property type="entry name" value="Type I PLP-dependent aspartate aminotransferase-like (Major domain)"/>
    <property type="match status" value="1"/>
</dbReference>
<dbReference type="InterPro" id="IPR000008">
    <property type="entry name" value="C2_dom"/>
</dbReference>